<dbReference type="Proteomes" id="UP000236286">
    <property type="component" value="Unassembled WGS sequence"/>
</dbReference>
<dbReference type="OrthoDB" id="9847816at2"/>
<dbReference type="AlphaFoldDB" id="A0A2J7TIH7"/>
<dbReference type="RefSeq" id="WP_102843179.1">
    <property type="nucleotide sequence ID" value="NZ_PDZR01000006.1"/>
</dbReference>
<reference evidence="2 3" key="1">
    <citation type="submission" date="2017-10" db="EMBL/GenBank/DDBJ databases">
        <title>Genome announcement of Methylocella silvestris TVC from permafrost.</title>
        <authorList>
            <person name="Wang J."/>
            <person name="Geng K."/>
            <person name="Ul-Haque F."/>
            <person name="Crombie A.T."/>
            <person name="Street L.E."/>
            <person name="Wookey P.A."/>
            <person name="Murrell J.C."/>
            <person name="Pratscher J."/>
        </authorList>
    </citation>
    <scope>NUCLEOTIDE SEQUENCE [LARGE SCALE GENOMIC DNA]</scope>
    <source>
        <strain evidence="2 3">TVC</strain>
    </source>
</reference>
<gene>
    <name evidence="2" type="ORF">CR492_07820</name>
</gene>
<evidence type="ECO:0000256" key="1">
    <source>
        <dbReference type="SAM" id="SignalP"/>
    </source>
</evidence>
<name>A0A2J7TIH7_METSI</name>
<dbReference type="EMBL" id="PDZR01000006">
    <property type="protein sequence ID" value="PNG26583.1"/>
    <property type="molecule type" value="Genomic_DNA"/>
</dbReference>
<sequence length="106" mass="10594">MSASKNIIRAITILAFGAIAQQTATAGVSYPGQSFVDRVSGASPTATVDGRQLAAPQTGGAIDPSSYYGEYNTGAGAGSSNIFVRTQGQGFAERAGFGGVNGSASR</sequence>
<keyword evidence="1" id="KW-0732">Signal</keyword>
<feature type="signal peptide" evidence="1">
    <location>
        <begin position="1"/>
        <end position="26"/>
    </location>
</feature>
<evidence type="ECO:0000313" key="3">
    <source>
        <dbReference type="Proteomes" id="UP000236286"/>
    </source>
</evidence>
<comment type="caution">
    <text evidence="2">The sequence shown here is derived from an EMBL/GenBank/DDBJ whole genome shotgun (WGS) entry which is preliminary data.</text>
</comment>
<feature type="chain" id="PRO_5014385416" evidence="1">
    <location>
        <begin position="27"/>
        <end position="106"/>
    </location>
</feature>
<evidence type="ECO:0000313" key="2">
    <source>
        <dbReference type="EMBL" id="PNG26583.1"/>
    </source>
</evidence>
<protein>
    <submittedName>
        <fullName evidence="2">Uncharacterized protein</fullName>
    </submittedName>
</protein>
<proteinExistence type="predicted"/>
<accession>A0A2J7TIH7</accession>
<organism evidence="2 3">
    <name type="scientific">Methylocella silvestris</name>
    <dbReference type="NCBI Taxonomy" id="199596"/>
    <lineage>
        <taxon>Bacteria</taxon>
        <taxon>Pseudomonadati</taxon>
        <taxon>Pseudomonadota</taxon>
        <taxon>Alphaproteobacteria</taxon>
        <taxon>Hyphomicrobiales</taxon>
        <taxon>Beijerinckiaceae</taxon>
        <taxon>Methylocella</taxon>
    </lineage>
</organism>